<protein>
    <submittedName>
        <fullName evidence="1">Mitochondrial protein import protein MAS5</fullName>
    </submittedName>
</protein>
<proteinExistence type="predicted"/>
<comment type="caution">
    <text evidence="1">The sequence shown here is derived from an EMBL/GenBank/DDBJ whole genome shotgun (WGS) entry which is preliminary data.</text>
</comment>
<reference evidence="1" key="1">
    <citation type="submission" date="2022-06" db="EMBL/GenBank/DDBJ databases">
        <authorList>
            <person name="Legras J.-L."/>
            <person name="Devillers H."/>
            <person name="Grondin C."/>
        </authorList>
    </citation>
    <scope>NUCLEOTIDE SEQUENCE</scope>
    <source>
        <strain evidence="1">CLIB 1444</strain>
    </source>
</reference>
<accession>A0ACA9Y430</accession>
<sequence length="443" mass="50091">MSDLYEILGIDSSASDSDIKKAYRRLALRYHPDKVSEDERIEAEIKFKEISHAYEVLSDETKRNNYDMYGTDDAAGFNGGTYNGSDNPFDNFFTSNGPEFTANDFSNFFSGMNNNSPKKSKKTEDAVLNVDVTLEDLYKGKTIRSTSTRNVICKRCEGRGAKKAATPKTCGNCEGHGYVTKISRVGPGLVSQQKVACNKCEGSGKVYRTKDYCKRCQGKRVVEETKILEFIIEKGCKSNDSVILKGESDEYPGKETGDVILKFTCKDHSTFKRQGDDLYTKFKIPLVDSLCGFSKIVTKHLDGRDIKVSTPQGKVIKPGDFLKIKNEGMPMKKSSWFSSKTKGDLYIEIEIEFPKDNWYLEKNDLLKLRNVLPGDRKLNDSDVLEENIELITDFTLVNKNNLPEYKEQEIPNGHAHANGHAHPGYDDDYEYEYANPQPECRQQ</sequence>
<keyword evidence="2" id="KW-1185">Reference proteome</keyword>
<name>A0ACA9Y430_9ASCO</name>
<dbReference type="Proteomes" id="UP001152531">
    <property type="component" value="Unassembled WGS sequence"/>
</dbReference>
<evidence type="ECO:0000313" key="2">
    <source>
        <dbReference type="Proteomes" id="UP001152531"/>
    </source>
</evidence>
<gene>
    <name evidence="1" type="ORF">CLIB1444_02S15126</name>
</gene>
<organism evidence="1 2">
    <name type="scientific">[Candida] jaroonii</name>
    <dbReference type="NCBI Taxonomy" id="467808"/>
    <lineage>
        <taxon>Eukaryota</taxon>
        <taxon>Fungi</taxon>
        <taxon>Dikarya</taxon>
        <taxon>Ascomycota</taxon>
        <taxon>Saccharomycotina</taxon>
        <taxon>Pichiomycetes</taxon>
        <taxon>Debaryomycetaceae</taxon>
        <taxon>Yamadazyma</taxon>
    </lineage>
</organism>
<evidence type="ECO:0000313" key="1">
    <source>
        <dbReference type="EMBL" id="CAH6719726.1"/>
    </source>
</evidence>
<dbReference type="EMBL" id="CALSDN010000002">
    <property type="protein sequence ID" value="CAH6719726.1"/>
    <property type="molecule type" value="Genomic_DNA"/>
</dbReference>